<accession>A0AA91DDN6</accession>
<evidence type="ECO:0000313" key="2">
    <source>
        <dbReference type="EMBL" id="OAI27173.1"/>
    </source>
</evidence>
<feature type="transmembrane region" description="Helical" evidence="1">
    <location>
        <begin position="53"/>
        <end position="70"/>
    </location>
</feature>
<feature type="transmembrane region" description="Helical" evidence="1">
    <location>
        <begin position="127"/>
        <end position="144"/>
    </location>
</feature>
<feature type="transmembrane region" description="Helical" evidence="1">
    <location>
        <begin position="77"/>
        <end position="97"/>
    </location>
</feature>
<keyword evidence="3" id="KW-1185">Reference proteome</keyword>
<dbReference type="InterPro" id="IPR007038">
    <property type="entry name" value="HupE_UreJ"/>
</dbReference>
<organism evidence="2 3">
    <name type="scientific">Methylomonas koyamae</name>
    <dbReference type="NCBI Taxonomy" id="702114"/>
    <lineage>
        <taxon>Bacteria</taxon>
        <taxon>Pseudomonadati</taxon>
        <taxon>Pseudomonadota</taxon>
        <taxon>Gammaproteobacteria</taxon>
        <taxon>Methylococcales</taxon>
        <taxon>Methylococcaceae</taxon>
        <taxon>Methylomonas</taxon>
    </lineage>
</organism>
<feature type="transmembrane region" description="Helical" evidence="1">
    <location>
        <begin position="103"/>
        <end position="120"/>
    </location>
</feature>
<protein>
    <recommendedName>
        <fullName evidence="4">Urease accessory protein UreJ</fullName>
    </recommendedName>
</protein>
<dbReference type="Proteomes" id="UP000077734">
    <property type="component" value="Unassembled WGS sequence"/>
</dbReference>
<name>A0AA91DDN6_9GAMM</name>
<keyword evidence="1" id="KW-0812">Transmembrane</keyword>
<dbReference type="RefSeq" id="WP_082889425.1">
    <property type="nucleotide sequence ID" value="NZ_LUUL01000065.1"/>
</dbReference>
<gene>
    <name evidence="2" type="ORF">A1356_09830</name>
</gene>
<keyword evidence="1" id="KW-0472">Membrane</keyword>
<sequence>MTLRRSRTRSELSPAWLRLLGFGLPLLAVAALFGAHFFGLDTLGWSNGFNHPLAGWDHLLAMLAVGIWAAQLRGQAVWMLPLAFVGVMSLGGLAGAAGITIPSVEGIILLSCAVFALLITRKIRFSSKINVLIVAFFAFFHGFAHGQEISTSASLISYTLGFMLATLLLHGAGILVAKLAVLAATFLLTAMFSQSVWAKAGPAETAEPTDVAHWSADAAFYSANPAGYRGRGLDAAGAARDSQACTSAVASHRANAAIVKAAAGVSGTFAHVVSAARSVLPAAGVYWAEWADLAGNGLSGFKQRFPDINQTPGTQLLSSGVGRTSPPFAVSARRAPIFSAFRFIPALAAVAVQQLRAGSFRAIPKPNLFTRAGPTPAASPAMVLPGSFIPPAAPIAGLPLATGPGRTLFQSRADDSADVALSLNHSLAGVFAANANASKLQTGIRPVLTTKTTATIFEL</sequence>
<keyword evidence="1" id="KW-1133">Transmembrane helix</keyword>
<evidence type="ECO:0000256" key="1">
    <source>
        <dbReference type="SAM" id="Phobius"/>
    </source>
</evidence>
<dbReference type="Pfam" id="PF04955">
    <property type="entry name" value="HupE_UreJ"/>
    <property type="match status" value="1"/>
</dbReference>
<comment type="caution">
    <text evidence="2">The sequence shown here is derived from an EMBL/GenBank/DDBJ whole genome shotgun (WGS) entry which is preliminary data.</text>
</comment>
<evidence type="ECO:0000313" key="3">
    <source>
        <dbReference type="Proteomes" id="UP000077734"/>
    </source>
</evidence>
<proteinExistence type="predicted"/>
<evidence type="ECO:0008006" key="4">
    <source>
        <dbReference type="Google" id="ProtNLM"/>
    </source>
</evidence>
<dbReference type="AlphaFoldDB" id="A0AA91DDN6"/>
<dbReference type="EMBL" id="LUUL01000065">
    <property type="protein sequence ID" value="OAI27173.1"/>
    <property type="molecule type" value="Genomic_DNA"/>
</dbReference>
<reference evidence="2 3" key="1">
    <citation type="submission" date="2016-03" db="EMBL/GenBank/DDBJ databases">
        <authorList>
            <person name="Heylen K."/>
            <person name="De Vos P."/>
            <person name="Vekeman B."/>
        </authorList>
    </citation>
    <scope>NUCLEOTIDE SEQUENCE [LARGE SCALE GENOMIC DNA]</scope>
    <source>
        <strain evidence="2 3">R-49807</strain>
    </source>
</reference>
<feature type="transmembrane region" description="Helical" evidence="1">
    <location>
        <begin position="15"/>
        <end position="38"/>
    </location>
</feature>
<feature type="transmembrane region" description="Helical" evidence="1">
    <location>
        <begin position="156"/>
        <end position="189"/>
    </location>
</feature>